<evidence type="ECO:0008006" key="4">
    <source>
        <dbReference type="Google" id="ProtNLM"/>
    </source>
</evidence>
<gene>
    <name evidence="2" type="ORF">EAH73_15975</name>
</gene>
<feature type="chain" id="PRO_5021204661" description="Phosphate starvation-inducible protein PsiF" evidence="1">
    <location>
        <begin position="20"/>
        <end position="82"/>
    </location>
</feature>
<comment type="caution">
    <text evidence="2">The sequence shown here is derived from an EMBL/GenBank/DDBJ whole genome shotgun (WGS) entry which is preliminary data.</text>
</comment>
<keyword evidence="1" id="KW-0732">Signal</keyword>
<evidence type="ECO:0000313" key="3">
    <source>
        <dbReference type="Proteomes" id="UP000317646"/>
    </source>
</evidence>
<protein>
    <recommendedName>
        <fullName evidence="4">Phosphate starvation-inducible protein PsiF</fullName>
    </recommendedName>
</protein>
<dbReference type="EMBL" id="RCYZ01000007">
    <property type="protein sequence ID" value="TPG63558.1"/>
    <property type="molecule type" value="Genomic_DNA"/>
</dbReference>
<proteinExistence type="predicted"/>
<accession>A0A502GQ49</accession>
<name>A0A502GQ49_9BACT</name>
<organism evidence="2 3">
    <name type="scientific">Hymenobacter nivis</name>
    <dbReference type="NCBI Taxonomy" id="1850093"/>
    <lineage>
        <taxon>Bacteria</taxon>
        <taxon>Pseudomonadati</taxon>
        <taxon>Bacteroidota</taxon>
        <taxon>Cytophagia</taxon>
        <taxon>Cytophagales</taxon>
        <taxon>Hymenobacteraceae</taxon>
        <taxon>Hymenobacter</taxon>
    </lineage>
</organism>
<dbReference type="AlphaFoldDB" id="A0A502GQ49"/>
<dbReference type="RefSeq" id="WP_140468357.1">
    <property type="nucleotide sequence ID" value="NZ_RCYZ01000007.1"/>
</dbReference>
<feature type="signal peptide" evidence="1">
    <location>
        <begin position="1"/>
        <end position="19"/>
    </location>
</feature>
<evidence type="ECO:0000256" key="1">
    <source>
        <dbReference type="SAM" id="SignalP"/>
    </source>
</evidence>
<sequence>MKNTLLALALFASGTTAFAHSGPGKPAAAKKDNCTGATAAMCAKGMTAGGKMDGMPACCRAKMAAAKTAGAPATAKPMAKTM</sequence>
<dbReference type="OrthoDB" id="887058at2"/>
<reference evidence="2 3" key="1">
    <citation type="journal article" date="2019" name="Environ. Microbiol.">
        <title>Species interactions and distinct microbial communities in high Arctic permafrost affected cryosols are associated with the CH4 and CO2 gas fluxes.</title>
        <authorList>
            <person name="Altshuler I."/>
            <person name="Hamel J."/>
            <person name="Turney S."/>
            <person name="Magnuson E."/>
            <person name="Levesque R."/>
            <person name="Greer C."/>
            <person name="Whyte L.G."/>
        </authorList>
    </citation>
    <scope>NUCLEOTIDE SEQUENCE [LARGE SCALE GENOMIC DNA]</scope>
    <source>
        <strain evidence="2 3">S9.2P</strain>
    </source>
</reference>
<evidence type="ECO:0000313" key="2">
    <source>
        <dbReference type="EMBL" id="TPG63558.1"/>
    </source>
</evidence>
<dbReference type="Proteomes" id="UP000317646">
    <property type="component" value="Unassembled WGS sequence"/>
</dbReference>
<keyword evidence="3" id="KW-1185">Reference proteome</keyword>